<protein>
    <submittedName>
        <fullName evidence="2">Uncharacterized protein</fullName>
    </submittedName>
</protein>
<evidence type="ECO:0000313" key="2">
    <source>
        <dbReference type="EMBL" id="ERN10362.1"/>
    </source>
</evidence>
<feature type="coiled-coil region" evidence="1">
    <location>
        <begin position="41"/>
        <end position="68"/>
    </location>
</feature>
<reference evidence="3" key="1">
    <citation type="journal article" date="2013" name="Science">
        <title>The Amborella genome and the evolution of flowering plants.</title>
        <authorList>
            <consortium name="Amborella Genome Project"/>
        </authorList>
    </citation>
    <scope>NUCLEOTIDE SEQUENCE [LARGE SCALE GENOMIC DNA]</scope>
</reference>
<dbReference type="Proteomes" id="UP000017836">
    <property type="component" value="Unassembled WGS sequence"/>
</dbReference>
<proteinExistence type="predicted"/>
<dbReference type="Gramene" id="ERN10362">
    <property type="protein sequence ID" value="ERN10362"/>
    <property type="gene ID" value="AMTR_s00026p00101610"/>
</dbReference>
<keyword evidence="1" id="KW-0175">Coiled coil</keyword>
<dbReference type="HOGENOM" id="CLU_1752179_0_0_1"/>
<name>W1PK49_AMBTC</name>
<evidence type="ECO:0000313" key="3">
    <source>
        <dbReference type="Proteomes" id="UP000017836"/>
    </source>
</evidence>
<dbReference type="AlphaFoldDB" id="W1PK49"/>
<accession>W1PK49</accession>
<dbReference type="EMBL" id="KI392852">
    <property type="protein sequence ID" value="ERN10362.1"/>
    <property type="molecule type" value="Genomic_DNA"/>
</dbReference>
<keyword evidence="3" id="KW-1185">Reference proteome</keyword>
<sequence>MIKLIAKTRREKRELPRPLGCEWLARVELNMADGQDRLFKLDKSITILSKLQDQVEELRSNLALCLKTMGSGSLEAKETHKVCRPNPKMFNGSRNAQELGNFLRKMEKYFEGISLTDEKAKVYTSICTSQIQQHFGSVGNMPMPNREVA</sequence>
<gene>
    <name evidence="2" type="ORF">AMTR_s00026p00101610</name>
</gene>
<evidence type="ECO:0000256" key="1">
    <source>
        <dbReference type="SAM" id="Coils"/>
    </source>
</evidence>
<organism evidence="2 3">
    <name type="scientific">Amborella trichopoda</name>
    <dbReference type="NCBI Taxonomy" id="13333"/>
    <lineage>
        <taxon>Eukaryota</taxon>
        <taxon>Viridiplantae</taxon>
        <taxon>Streptophyta</taxon>
        <taxon>Embryophyta</taxon>
        <taxon>Tracheophyta</taxon>
        <taxon>Spermatophyta</taxon>
        <taxon>Magnoliopsida</taxon>
        <taxon>Amborellales</taxon>
        <taxon>Amborellaceae</taxon>
        <taxon>Amborella</taxon>
    </lineage>
</organism>